<evidence type="ECO:0000313" key="3">
    <source>
        <dbReference type="EMBL" id="RXF72537.1"/>
    </source>
</evidence>
<comment type="caution">
    <text evidence="3">The sequence shown here is derived from an EMBL/GenBank/DDBJ whole genome shotgun (WGS) entry which is preliminary data.</text>
</comment>
<dbReference type="PROSITE" id="PS50943">
    <property type="entry name" value="HTH_CROC1"/>
    <property type="match status" value="1"/>
</dbReference>
<dbReference type="SUPFAM" id="SSF47413">
    <property type="entry name" value="lambda repressor-like DNA-binding domains"/>
    <property type="match status" value="1"/>
</dbReference>
<gene>
    <name evidence="3" type="ORF">EKH83_02105</name>
    <name evidence="2" type="ORF">F1649_08525</name>
</gene>
<dbReference type="Gene3D" id="1.10.260.40">
    <property type="entry name" value="lambda repressor-like DNA-binding domains"/>
    <property type="match status" value="1"/>
</dbReference>
<reference evidence="2 5" key="2">
    <citation type="submission" date="2019-09" db="EMBL/GenBank/DDBJ databases">
        <title>Pararcticibacter amylolyticus gen. nov., sp. nov., isolated from a rottenly hemp rope, and reclassification of Pedobacter tournemirensis as Pararcticibacter tournemirensis comb. nov.</title>
        <authorList>
            <person name="Cai Y."/>
        </authorList>
    </citation>
    <scope>NUCLEOTIDE SEQUENCE [LARGE SCALE GENOMIC DNA]</scope>
    <source>
        <strain evidence="2 5">TF5-37.2-LB10</strain>
    </source>
</reference>
<keyword evidence="5" id="KW-1185">Reference proteome</keyword>
<dbReference type="Proteomes" id="UP000290848">
    <property type="component" value="Unassembled WGS sequence"/>
</dbReference>
<sequence>MNSLQKNNVHLGRNVRRLREIKNIKQESLALSLSLSQQKISKLEQSETIDDDTLNRIADALEISVDAIKNFDHEAIINNTSNNTMSSGTNFNAIEKIIELYERLIESEKDKNAILSLNTPLKLINEEDTLGSYLKQHTSTLNKRND</sequence>
<dbReference type="Pfam" id="PF01381">
    <property type="entry name" value="HTH_3"/>
    <property type="match status" value="1"/>
</dbReference>
<evidence type="ECO:0000313" key="4">
    <source>
        <dbReference type="Proteomes" id="UP000290848"/>
    </source>
</evidence>
<accession>A0A4Q0MG81</accession>
<dbReference type="InterPro" id="IPR010982">
    <property type="entry name" value="Lambda_DNA-bd_dom_sf"/>
</dbReference>
<dbReference type="RefSeq" id="WP_128767721.1">
    <property type="nucleotide sequence ID" value="NZ_RXOC01000001.1"/>
</dbReference>
<dbReference type="Proteomes" id="UP000322918">
    <property type="component" value="Unassembled WGS sequence"/>
</dbReference>
<evidence type="ECO:0000259" key="1">
    <source>
        <dbReference type="PROSITE" id="PS50943"/>
    </source>
</evidence>
<feature type="domain" description="HTH cro/C1-type" evidence="1">
    <location>
        <begin position="15"/>
        <end position="68"/>
    </location>
</feature>
<organism evidence="3 4">
    <name type="scientific">Arcticibacter tournemirensis</name>
    <dbReference type="NCBI Taxonomy" id="699437"/>
    <lineage>
        <taxon>Bacteria</taxon>
        <taxon>Pseudomonadati</taxon>
        <taxon>Bacteroidota</taxon>
        <taxon>Sphingobacteriia</taxon>
        <taxon>Sphingobacteriales</taxon>
        <taxon>Sphingobacteriaceae</taxon>
        <taxon>Arcticibacter</taxon>
    </lineage>
</organism>
<name>A0A4Q0MG81_9SPHI</name>
<dbReference type="AlphaFoldDB" id="A0A4Q0MG81"/>
<dbReference type="InterPro" id="IPR001387">
    <property type="entry name" value="Cro/C1-type_HTH"/>
</dbReference>
<dbReference type="SMART" id="SM00530">
    <property type="entry name" value="HTH_XRE"/>
    <property type="match status" value="1"/>
</dbReference>
<dbReference type="CDD" id="cd00093">
    <property type="entry name" value="HTH_XRE"/>
    <property type="match status" value="1"/>
</dbReference>
<dbReference type="EMBL" id="RXOC01000001">
    <property type="protein sequence ID" value="RXF72537.1"/>
    <property type="molecule type" value="Genomic_DNA"/>
</dbReference>
<evidence type="ECO:0000313" key="2">
    <source>
        <dbReference type="EMBL" id="KAA8483609.1"/>
    </source>
</evidence>
<protein>
    <submittedName>
        <fullName evidence="2">Helix-turn-helix transcriptional regulator</fullName>
    </submittedName>
    <submittedName>
        <fullName evidence="3">XRE family transcriptional regulator</fullName>
    </submittedName>
</protein>
<proteinExistence type="predicted"/>
<dbReference type="GO" id="GO:0003677">
    <property type="term" value="F:DNA binding"/>
    <property type="evidence" value="ECO:0007669"/>
    <property type="project" value="InterPro"/>
</dbReference>
<evidence type="ECO:0000313" key="5">
    <source>
        <dbReference type="Proteomes" id="UP000322918"/>
    </source>
</evidence>
<reference evidence="3 4" key="1">
    <citation type="submission" date="2018-12" db="EMBL/GenBank/DDBJ databases">
        <title>The Draft Genome Sequence of the Soil Bacterium Pedobacter tournemirensis R1.</title>
        <authorList>
            <person name="He J."/>
        </authorList>
    </citation>
    <scope>NUCLEOTIDE SEQUENCE [LARGE SCALE GENOMIC DNA]</scope>
    <source>
        <strain evidence="3 4">R1</strain>
    </source>
</reference>
<dbReference type="OrthoDB" id="769985at2"/>
<dbReference type="EMBL" id="VWNE01000011">
    <property type="protein sequence ID" value="KAA8483609.1"/>
    <property type="molecule type" value="Genomic_DNA"/>
</dbReference>